<evidence type="ECO:0000313" key="2">
    <source>
        <dbReference type="Proteomes" id="UP000237271"/>
    </source>
</evidence>
<comment type="caution">
    <text evidence="1">The sequence shown here is derived from an EMBL/GenBank/DDBJ whole genome shotgun (WGS) entry which is preliminary data.</text>
</comment>
<evidence type="ECO:0000313" key="1">
    <source>
        <dbReference type="EMBL" id="POM72129.1"/>
    </source>
</evidence>
<dbReference type="OrthoDB" id="138766at2759"/>
<sequence>MKKQPMIPAFLRLLRQYLVAENTRSFYCLKFKDVYFTDAKEKITMPVTIGLSGAKSNQFGRGAWRTMHRSNDRCLCPVLALNHIWQVRRDLKMTNYENLCLNP</sequence>
<name>A0A2P4Y353_9STRA</name>
<accession>A0A2P4Y353</accession>
<reference evidence="1 2" key="1">
    <citation type="journal article" date="2017" name="Genome Biol. Evol.">
        <title>Phytophthora megakarya and P. palmivora, closely related causal agents of cacao black pod rot, underwent increases in genome sizes and gene numbers by different mechanisms.</title>
        <authorList>
            <person name="Ali S.S."/>
            <person name="Shao J."/>
            <person name="Lary D.J."/>
            <person name="Kronmiller B."/>
            <person name="Shen D."/>
            <person name="Strem M.D."/>
            <person name="Amoako-Attah I."/>
            <person name="Akrofi A.Y."/>
            <person name="Begoude B.A."/>
            <person name="Ten Hoopen G.M."/>
            <person name="Coulibaly K."/>
            <person name="Kebe B.I."/>
            <person name="Melnick R.L."/>
            <person name="Guiltinan M.J."/>
            <person name="Tyler B.M."/>
            <person name="Meinhardt L.W."/>
            <person name="Bailey B.A."/>
        </authorList>
    </citation>
    <scope>NUCLEOTIDE SEQUENCE [LARGE SCALE GENOMIC DNA]</scope>
    <source>
        <strain evidence="2">sbr112.9</strain>
    </source>
</reference>
<gene>
    <name evidence="1" type="ORF">PHPALM_11210</name>
</gene>
<dbReference type="AlphaFoldDB" id="A0A2P4Y353"/>
<keyword evidence="2" id="KW-1185">Reference proteome</keyword>
<protein>
    <submittedName>
        <fullName evidence="1">Uncharacterized protein</fullName>
    </submittedName>
</protein>
<organism evidence="1 2">
    <name type="scientific">Phytophthora palmivora</name>
    <dbReference type="NCBI Taxonomy" id="4796"/>
    <lineage>
        <taxon>Eukaryota</taxon>
        <taxon>Sar</taxon>
        <taxon>Stramenopiles</taxon>
        <taxon>Oomycota</taxon>
        <taxon>Peronosporomycetes</taxon>
        <taxon>Peronosporales</taxon>
        <taxon>Peronosporaceae</taxon>
        <taxon>Phytophthora</taxon>
    </lineage>
</organism>
<dbReference type="EMBL" id="NCKW01006219">
    <property type="protein sequence ID" value="POM72129.1"/>
    <property type="molecule type" value="Genomic_DNA"/>
</dbReference>
<dbReference type="Proteomes" id="UP000237271">
    <property type="component" value="Unassembled WGS sequence"/>
</dbReference>
<proteinExistence type="predicted"/>